<evidence type="ECO:0000256" key="2">
    <source>
        <dbReference type="ARBA" id="ARBA00022692"/>
    </source>
</evidence>
<dbReference type="Proteomes" id="UP000742024">
    <property type="component" value="Unassembled WGS sequence"/>
</dbReference>
<evidence type="ECO:0000313" key="8">
    <source>
        <dbReference type="EMBL" id="KAG5957119.1"/>
    </source>
</evidence>
<evidence type="ECO:0000256" key="5">
    <source>
        <dbReference type="ARBA" id="ARBA00023128"/>
    </source>
</evidence>
<accession>A0A9P7MRE5</accession>
<feature type="transmembrane region" description="Helical" evidence="7">
    <location>
        <begin position="93"/>
        <end position="112"/>
    </location>
</feature>
<keyword evidence="10" id="KW-1185">Reference proteome</keyword>
<dbReference type="PANTHER" id="PTHR21382:SF1">
    <property type="entry name" value="NADH DEHYDROGENASE [UBIQUINONE] 1 ALPHA SUBCOMPLEX SUBUNIT 11"/>
    <property type="match status" value="1"/>
</dbReference>
<dbReference type="EMBL" id="SRPR01000180">
    <property type="protein sequence ID" value="KAG5957119.1"/>
    <property type="molecule type" value="Genomic_DNA"/>
</dbReference>
<evidence type="ECO:0000313" key="9">
    <source>
        <dbReference type="EMBL" id="KAG5966132.1"/>
    </source>
</evidence>
<evidence type="ECO:0000256" key="4">
    <source>
        <dbReference type="ARBA" id="ARBA00022989"/>
    </source>
</evidence>
<keyword evidence="6 7" id="KW-0472">Membrane</keyword>
<dbReference type="GO" id="GO:0006120">
    <property type="term" value="P:mitochondrial electron transport, NADH to ubiquinone"/>
    <property type="evidence" value="ECO:0007669"/>
    <property type="project" value="InterPro"/>
</dbReference>
<reference evidence="9 10" key="1">
    <citation type="journal article" date="2020" name="bioRxiv">
        <title>Whole genome comparisons of ergot fungi reveals the divergence and evolution of species within the genus Claviceps are the result of varying mechanisms driving genome evolution and host range expansion.</title>
        <authorList>
            <person name="Wyka S.A."/>
            <person name="Mondo S.J."/>
            <person name="Liu M."/>
            <person name="Dettman J."/>
            <person name="Nalam V."/>
            <person name="Broders K.D."/>
        </authorList>
    </citation>
    <scope>NUCLEOTIDE SEQUENCE</scope>
    <source>
        <strain evidence="9">CCC 1102</strain>
        <strain evidence="8 10">LM583</strain>
    </source>
</reference>
<dbReference type="OrthoDB" id="1913277at2759"/>
<organism evidence="9 11">
    <name type="scientific">Claviceps arundinis</name>
    <dbReference type="NCBI Taxonomy" id="1623583"/>
    <lineage>
        <taxon>Eukaryota</taxon>
        <taxon>Fungi</taxon>
        <taxon>Dikarya</taxon>
        <taxon>Ascomycota</taxon>
        <taxon>Pezizomycotina</taxon>
        <taxon>Sordariomycetes</taxon>
        <taxon>Hypocreomycetidae</taxon>
        <taxon>Hypocreales</taxon>
        <taxon>Clavicipitaceae</taxon>
        <taxon>Claviceps</taxon>
    </lineage>
</organism>
<feature type="transmembrane region" description="Helical" evidence="7">
    <location>
        <begin position="118"/>
        <end position="136"/>
    </location>
</feature>
<comment type="caution">
    <text evidence="9">The sequence shown here is derived from an EMBL/GenBank/DDBJ whole genome shotgun (WGS) entry which is preliminary data.</text>
</comment>
<dbReference type="GO" id="GO:0005743">
    <property type="term" value="C:mitochondrial inner membrane"/>
    <property type="evidence" value="ECO:0007669"/>
    <property type="project" value="UniProtKB-SubCell"/>
</dbReference>
<feature type="transmembrane region" description="Helical" evidence="7">
    <location>
        <begin position="57"/>
        <end position="81"/>
    </location>
</feature>
<name>A0A9P7MRE5_9HYPO</name>
<comment type="subcellular location">
    <subcellularLocation>
        <location evidence="1">Mitochondrion inner membrane</location>
        <topology evidence="1">Multi-pass membrane protein</topology>
    </subcellularLocation>
</comment>
<evidence type="ECO:0000256" key="7">
    <source>
        <dbReference type="SAM" id="Phobius"/>
    </source>
</evidence>
<dbReference type="EMBL" id="SRPS01000140">
    <property type="protein sequence ID" value="KAG5966132.1"/>
    <property type="molecule type" value="Genomic_DNA"/>
</dbReference>
<dbReference type="PANTHER" id="PTHR21382">
    <property type="entry name" value="NADH-UBIQUINONE OXIDOREDUCTASE SUBUNIT"/>
    <property type="match status" value="1"/>
</dbReference>
<evidence type="ECO:0000256" key="1">
    <source>
        <dbReference type="ARBA" id="ARBA00004448"/>
    </source>
</evidence>
<evidence type="ECO:0000256" key="6">
    <source>
        <dbReference type="ARBA" id="ARBA00023136"/>
    </source>
</evidence>
<dbReference type="AlphaFoldDB" id="A0A9P7MRE5"/>
<dbReference type="GO" id="GO:0045271">
    <property type="term" value="C:respiratory chain complex I"/>
    <property type="evidence" value="ECO:0007669"/>
    <property type="project" value="InterPro"/>
</dbReference>
<evidence type="ECO:0008006" key="12">
    <source>
        <dbReference type="Google" id="ProtNLM"/>
    </source>
</evidence>
<sequence>MVYTPGYPEAPVVSELDKPYHPHDVITETVKMASVGAGAGLFLAAIRMSMTQRNYGVFGIFTRGAPIIGMCAAAPAAYTFVSRASYNLREKEDTWGAILGGFVSGGLLALPTGKTRNVLGLGTAIAITQGALVYSGGRIDSFKKESDEFERKEILRRTTRVPYTQTMDVGNPANVPGYEERRRQQIKEKYNFEINPVSMSVDGSQ</sequence>
<keyword evidence="5" id="KW-0496">Mitochondrion</keyword>
<evidence type="ECO:0000313" key="10">
    <source>
        <dbReference type="Proteomes" id="UP000742024"/>
    </source>
</evidence>
<dbReference type="InterPro" id="IPR039205">
    <property type="entry name" value="NDUFA11"/>
</dbReference>
<proteinExistence type="predicted"/>
<evidence type="ECO:0000313" key="11">
    <source>
        <dbReference type="Proteomes" id="UP000784919"/>
    </source>
</evidence>
<gene>
    <name evidence="9" type="ORF">E4U56_001470</name>
    <name evidence="8" type="ORF">E4U57_002027</name>
</gene>
<keyword evidence="2 7" id="KW-0812">Transmembrane</keyword>
<protein>
    <recommendedName>
        <fullName evidence="12">NADH2 dehydrogenase (Ubiquinone) 21.3K chain</fullName>
    </recommendedName>
</protein>
<evidence type="ECO:0000256" key="3">
    <source>
        <dbReference type="ARBA" id="ARBA00022792"/>
    </source>
</evidence>
<dbReference type="Proteomes" id="UP000784919">
    <property type="component" value="Unassembled WGS sequence"/>
</dbReference>
<keyword evidence="4 7" id="KW-1133">Transmembrane helix</keyword>
<keyword evidence="3" id="KW-0999">Mitochondrion inner membrane</keyword>